<feature type="transmembrane region" description="Helical" evidence="1">
    <location>
        <begin position="12"/>
        <end position="36"/>
    </location>
</feature>
<name>A0A6J4SDU7_9ACTN</name>
<feature type="transmembrane region" description="Helical" evidence="1">
    <location>
        <begin position="224"/>
        <end position="244"/>
    </location>
</feature>
<keyword evidence="1" id="KW-0812">Transmembrane</keyword>
<keyword evidence="1" id="KW-1133">Transmembrane helix</keyword>
<sequence>MSNRTAARLAWSIWALCVPLAAFGGILSFLTAFGQFGPGSGLVILLGVLLLTFPTVGALVASRRPENPIGWIFCAVSLVIGIGIFTEGYAAYALHASPAPLPGLQYAAWFSSWTGGPGALLAAAFLFLLFPTGTLPSRRWRLAAWTAAIGGPLTALGFAFEPGPLEAHSSIDNPFAIGGTLGAVVGVLGTAGAVALNLSVLAAGISLILRLRRARGVERQQLKWFVYSAVLMGGGFAASVVFSSGPANSIAWTSGILGFMSLPLAVGIALLRYRLYDIDRIINRTLVYVALTAVLVAIYLGSVVALRGLVFGFTGGSSQLVVVASTLAIAALFNPLRRRIQAFIDRRFYRKRYDAARTLEAFSARLRHDTDLDGLNRDLVWAVRETMQPEHASLWLREFDGEARPS</sequence>
<feature type="transmembrane region" description="Helical" evidence="1">
    <location>
        <begin position="106"/>
        <end position="130"/>
    </location>
</feature>
<feature type="transmembrane region" description="Helical" evidence="1">
    <location>
        <begin position="318"/>
        <end position="336"/>
    </location>
</feature>
<feature type="transmembrane region" description="Helical" evidence="1">
    <location>
        <begin position="250"/>
        <end position="273"/>
    </location>
</feature>
<feature type="transmembrane region" description="Helical" evidence="1">
    <location>
        <begin position="180"/>
        <end position="203"/>
    </location>
</feature>
<reference evidence="2" key="1">
    <citation type="submission" date="2020-02" db="EMBL/GenBank/DDBJ databases">
        <authorList>
            <person name="Meier V. D."/>
        </authorList>
    </citation>
    <scope>NUCLEOTIDE SEQUENCE</scope>
    <source>
        <strain evidence="2">AVDCRST_MAG12</strain>
    </source>
</reference>
<dbReference type="AlphaFoldDB" id="A0A6J4SDU7"/>
<gene>
    <name evidence="2" type="ORF">AVDCRST_MAG12-2350</name>
</gene>
<dbReference type="EMBL" id="CADCVK010000347">
    <property type="protein sequence ID" value="CAA9495708.1"/>
    <property type="molecule type" value="Genomic_DNA"/>
</dbReference>
<feature type="transmembrane region" description="Helical" evidence="1">
    <location>
        <begin position="42"/>
        <end position="62"/>
    </location>
</feature>
<evidence type="ECO:0000256" key="1">
    <source>
        <dbReference type="SAM" id="Phobius"/>
    </source>
</evidence>
<feature type="transmembrane region" description="Helical" evidence="1">
    <location>
        <begin position="142"/>
        <end position="160"/>
    </location>
</feature>
<feature type="transmembrane region" description="Helical" evidence="1">
    <location>
        <begin position="285"/>
        <end position="306"/>
    </location>
</feature>
<feature type="transmembrane region" description="Helical" evidence="1">
    <location>
        <begin position="69"/>
        <end position="94"/>
    </location>
</feature>
<protein>
    <submittedName>
        <fullName evidence="2">Uncharacterized protein</fullName>
    </submittedName>
</protein>
<keyword evidence="1" id="KW-0472">Membrane</keyword>
<proteinExistence type="predicted"/>
<accession>A0A6J4SDU7</accession>
<evidence type="ECO:0000313" key="2">
    <source>
        <dbReference type="EMBL" id="CAA9495708.1"/>
    </source>
</evidence>
<organism evidence="2">
    <name type="scientific">uncultured Rubrobacteraceae bacterium</name>
    <dbReference type="NCBI Taxonomy" id="349277"/>
    <lineage>
        <taxon>Bacteria</taxon>
        <taxon>Bacillati</taxon>
        <taxon>Actinomycetota</taxon>
        <taxon>Rubrobacteria</taxon>
        <taxon>Rubrobacterales</taxon>
        <taxon>Rubrobacteraceae</taxon>
        <taxon>environmental samples</taxon>
    </lineage>
</organism>